<dbReference type="AlphaFoldDB" id="A0AAW1NVJ9"/>
<accession>A0AAW1NVJ9</accession>
<evidence type="ECO:0000313" key="17">
    <source>
        <dbReference type="EMBL" id="KAK9800741.1"/>
    </source>
</evidence>
<comment type="catalytic activity">
    <reaction evidence="9 14">
        <text>2 glutathione + NADP(+) = glutathione disulfide + NADPH + H(+)</text>
        <dbReference type="Rhea" id="RHEA:11740"/>
        <dbReference type="ChEBI" id="CHEBI:15378"/>
        <dbReference type="ChEBI" id="CHEBI:57783"/>
        <dbReference type="ChEBI" id="CHEBI:57925"/>
        <dbReference type="ChEBI" id="CHEBI:58297"/>
        <dbReference type="ChEBI" id="CHEBI:58349"/>
        <dbReference type="EC" id="1.8.1.7"/>
    </reaction>
</comment>
<keyword evidence="4 11" id="KW-0274">FAD</keyword>
<evidence type="ECO:0000256" key="4">
    <source>
        <dbReference type="ARBA" id="ARBA00022827"/>
    </source>
</evidence>
<dbReference type="Gene3D" id="3.50.50.60">
    <property type="entry name" value="FAD/NAD(P)-binding domain"/>
    <property type="match status" value="2"/>
</dbReference>
<evidence type="ECO:0000256" key="8">
    <source>
        <dbReference type="ARBA" id="ARBA00023284"/>
    </source>
</evidence>
<evidence type="ECO:0000256" key="2">
    <source>
        <dbReference type="ARBA" id="ARBA00011738"/>
    </source>
</evidence>
<feature type="binding site" evidence="11">
    <location>
        <position position="332"/>
    </location>
    <ligand>
        <name>FAD</name>
        <dbReference type="ChEBI" id="CHEBI:57692"/>
    </ligand>
</feature>
<comment type="function">
    <text evidence="14">Catalyzes the reduction of glutathione disulfide (GSSG) to reduced glutathione (GSH).</text>
</comment>
<evidence type="ECO:0000256" key="7">
    <source>
        <dbReference type="ARBA" id="ARBA00023157"/>
    </source>
</evidence>
<dbReference type="NCBIfam" id="TIGR01424">
    <property type="entry name" value="gluta_reduc_2"/>
    <property type="match status" value="1"/>
</dbReference>
<dbReference type="GO" id="GO:0050661">
    <property type="term" value="F:NADP binding"/>
    <property type="evidence" value="ECO:0007669"/>
    <property type="project" value="InterPro"/>
</dbReference>
<evidence type="ECO:0000259" key="15">
    <source>
        <dbReference type="Pfam" id="PF02852"/>
    </source>
</evidence>
<feature type="domain" description="FAD/NAD(P)-binding" evidence="16">
    <location>
        <begin position="13"/>
        <end position="347"/>
    </location>
</feature>
<dbReference type="InterPro" id="IPR016156">
    <property type="entry name" value="FAD/NAD-linked_Rdtase_dimer_sf"/>
</dbReference>
<dbReference type="GO" id="GO:0006749">
    <property type="term" value="P:glutathione metabolic process"/>
    <property type="evidence" value="ECO:0007669"/>
    <property type="project" value="InterPro"/>
</dbReference>
<evidence type="ECO:0000256" key="5">
    <source>
        <dbReference type="ARBA" id="ARBA00022857"/>
    </source>
</evidence>
<feature type="binding site" evidence="11">
    <location>
        <begin position="199"/>
        <end position="206"/>
    </location>
    <ligand>
        <name>NAD(+)</name>
        <dbReference type="ChEBI" id="CHEBI:57540"/>
    </ligand>
</feature>
<dbReference type="InterPro" id="IPR012999">
    <property type="entry name" value="Pyr_OxRdtase_I_AS"/>
</dbReference>
<evidence type="ECO:0000313" key="18">
    <source>
        <dbReference type="Proteomes" id="UP001465755"/>
    </source>
</evidence>
<keyword evidence="5 14" id="KW-0521">NADP</keyword>
<dbReference type="Gene3D" id="3.30.390.30">
    <property type="match status" value="1"/>
</dbReference>
<dbReference type="GO" id="GO:0050660">
    <property type="term" value="F:flavin adenine dinucleotide binding"/>
    <property type="evidence" value="ECO:0007669"/>
    <property type="project" value="InterPro"/>
</dbReference>
<dbReference type="Pfam" id="PF07992">
    <property type="entry name" value="Pyr_redox_2"/>
    <property type="match status" value="1"/>
</dbReference>
<feature type="binding site" evidence="11">
    <location>
        <position position="291"/>
    </location>
    <ligand>
        <name>NAD(+)</name>
        <dbReference type="ChEBI" id="CHEBI:57540"/>
    </ligand>
</feature>
<evidence type="ECO:0000259" key="16">
    <source>
        <dbReference type="Pfam" id="PF07992"/>
    </source>
</evidence>
<evidence type="ECO:0000256" key="12">
    <source>
        <dbReference type="PIRSR" id="PIRSR000350-4"/>
    </source>
</evidence>
<feature type="binding site" evidence="11">
    <location>
        <position position="70"/>
    </location>
    <ligand>
        <name>FAD</name>
        <dbReference type="ChEBI" id="CHEBI:57692"/>
    </ligand>
</feature>
<dbReference type="InterPro" id="IPR046952">
    <property type="entry name" value="GSHR/TRXR-like"/>
</dbReference>
<dbReference type="FunFam" id="3.50.50.60:FF:000051">
    <property type="entry name" value="Glutathione reductase"/>
    <property type="match status" value="1"/>
</dbReference>
<dbReference type="EMBL" id="JALJOQ010000081">
    <property type="protein sequence ID" value="KAK9800741.1"/>
    <property type="molecule type" value="Genomic_DNA"/>
</dbReference>
<sequence length="489" mass="52702">MVSGHSSSENYDFDLVTIGAGSGGTRASRISAQQYGAKVACVELPFDFVATDEKGGAGGTCVIRGCVPKKLLVYGSAFTEEFRDAKGFGWTAEERPPFNWKQLLQKKAKEVERLNGVYKKLLRDTGVELIEGRAKLKDRHTVEVELSGGGTKTVTAKVILLALGGKPVKAPIPGKEYAITSDDALVLDDLPEASIVIVGAGYISVEFSGIFNGMGADVHLMYRKPLPLTGFDEECRQHVSENMTKRGIKLYPSTSPTKIEKRDDGKFTVHYETEGEKAKTIVAAVVMFGTGRAPNTKNIGLEDAGVKLSKKGGIVVDEYSKTSVDNIYAIGDVTERLQLTPVAIMEGMAFTATVFGDKPTKPSFENVPSACFIQPPLAYVGYTEEQAKEKISGEVDVYVSKFKPMKNVLSGRDEKTLMKMLVEVSTDKVIGVHMVGPDAPEILQGIAVAVKSGASKAQFDSTVGIHPSAAEELVTMRNATRRIKCNGKA</sequence>
<dbReference type="EC" id="1.8.1.7" evidence="14"/>
<dbReference type="SUPFAM" id="SSF51905">
    <property type="entry name" value="FAD/NAD(P)-binding domain"/>
    <property type="match status" value="1"/>
</dbReference>
<evidence type="ECO:0000256" key="9">
    <source>
        <dbReference type="ARBA" id="ARBA00049142"/>
    </source>
</evidence>
<feature type="domain" description="Pyridine nucleotide-disulphide oxidoreductase dimerisation" evidence="15">
    <location>
        <begin position="367"/>
        <end position="476"/>
    </location>
</feature>
<dbReference type="InterPro" id="IPR036188">
    <property type="entry name" value="FAD/NAD-bd_sf"/>
</dbReference>
<evidence type="ECO:0000256" key="3">
    <source>
        <dbReference type="ARBA" id="ARBA00022630"/>
    </source>
</evidence>
<organism evidence="17 18">
    <name type="scientific">Symbiochloris irregularis</name>
    <dbReference type="NCBI Taxonomy" id="706552"/>
    <lineage>
        <taxon>Eukaryota</taxon>
        <taxon>Viridiplantae</taxon>
        <taxon>Chlorophyta</taxon>
        <taxon>core chlorophytes</taxon>
        <taxon>Trebouxiophyceae</taxon>
        <taxon>Trebouxiales</taxon>
        <taxon>Trebouxiaceae</taxon>
        <taxon>Symbiochloris</taxon>
    </lineage>
</organism>
<dbReference type="PANTHER" id="PTHR42737:SF2">
    <property type="entry name" value="GLUTATHIONE REDUCTASE"/>
    <property type="match status" value="1"/>
</dbReference>
<dbReference type="GO" id="GO:0005829">
    <property type="term" value="C:cytosol"/>
    <property type="evidence" value="ECO:0007669"/>
    <property type="project" value="TreeGrafter"/>
</dbReference>
<keyword evidence="11" id="KW-0547">Nucleotide-binding</keyword>
<gene>
    <name evidence="17" type="ORF">WJX73_003151</name>
</gene>
<protein>
    <recommendedName>
        <fullName evidence="14">Glutathione reductase</fullName>
        <shortName evidence="14">GRase</shortName>
        <ecNumber evidence="14">1.8.1.7</ecNumber>
    </recommendedName>
</protein>
<evidence type="ECO:0000256" key="11">
    <source>
        <dbReference type="PIRSR" id="PIRSR000350-3"/>
    </source>
</evidence>
<dbReference type="PIRSF" id="PIRSF000350">
    <property type="entry name" value="Mercury_reductase_MerA"/>
    <property type="match status" value="1"/>
</dbReference>
<keyword evidence="3 13" id="KW-0285">Flavoprotein</keyword>
<dbReference type="GO" id="GO:0034599">
    <property type="term" value="P:cellular response to oxidative stress"/>
    <property type="evidence" value="ECO:0007669"/>
    <property type="project" value="TreeGrafter"/>
</dbReference>
<dbReference type="Proteomes" id="UP001465755">
    <property type="component" value="Unassembled WGS sequence"/>
</dbReference>
<keyword evidence="18" id="KW-1185">Reference proteome</keyword>
<keyword evidence="6 13" id="KW-0560">Oxidoreductase</keyword>
<evidence type="ECO:0000256" key="10">
    <source>
        <dbReference type="PIRSR" id="PIRSR000350-2"/>
    </source>
</evidence>
<evidence type="ECO:0000256" key="1">
    <source>
        <dbReference type="ARBA" id="ARBA00007532"/>
    </source>
</evidence>
<comment type="similarity">
    <text evidence="1 13">Belongs to the class-I pyridine nucleotide-disulfide oxidoreductase family.</text>
</comment>
<dbReference type="PANTHER" id="PTHR42737">
    <property type="entry name" value="GLUTATHIONE REDUCTASE"/>
    <property type="match status" value="1"/>
</dbReference>
<dbReference type="NCBIfam" id="NF004776">
    <property type="entry name" value="PRK06116.1"/>
    <property type="match status" value="1"/>
</dbReference>
<dbReference type="GO" id="GO:0004362">
    <property type="term" value="F:glutathione-disulfide reductase (NADPH) activity"/>
    <property type="evidence" value="ECO:0007669"/>
    <property type="project" value="UniProtKB-EC"/>
</dbReference>
<dbReference type="InterPro" id="IPR004099">
    <property type="entry name" value="Pyr_nucl-diS_OxRdtase_dimer"/>
</dbReference>
<evidence type="ECO:0000256" key="13">
    <source>
        <dbReference type="RuleBase" id="RU003691"/>
    </source>
</evidence>
<proteinExistence type="inferred from homology"/>
<evidence type="ECO:0000256" key="14">
    <source>
        <dbReference type="RuleBase" id="RU365040"/>
    </source>
</evidence>
<keyword evidence="11" id="KW-0520">NAD</keyword>
<dbReference type="PROSITE" id="PS00076">
    <property type="entry name" value="PYRIDINE_REDOX_1"/>
    <property type="match status" value="1"/>
</dbReference>
<comment type="caution">
    <text evidence="17">The sequence shown here is derived from an EMBL/GenBank/DDBJ whole genome shotgun (WGS) entry which is preliminary data.</text>
</comment>
<keyword evidence="7" id="KW-1015">Disulfide bond</keyword>
<feature type="active site" description="Proton acceptor" evidence="10">
    <location>
        <position position="466"/>
    </location>
</feature>
<name>A0AAW1NVJ9_9CHLO</name>
<dbReference type="GO" id="GO:0045454">
    <property type="term" value="P:cell redox homeostasis"/>
    <property type="evidence" value="ECO:0007669"/>
    <property type="project" value="InterPro"/>
</dbReference>
<dbReference type="InterPro" id="IPR006324">
    <property type="entry name" value="GSHR"/>
</dbReference>
<dbReference type="PRINTS" id="PR00368">
    <property type="entry name" value="FADPNR"/>
</dbReference>
<dbReference type="SUPFAM" id="SSF55424">
    <property type="entry name" value="FAD/NAD-linked reductases, dimerisation (C-terminal) domain"/>
    <property type="match status" value="1"/>
</dbReference>
<dbReference type="InterPro" id="IPR001100">
    <property type="entry name" value="Pyr_nuc-diS_OxRdtase"/>
</dbReference>
<comment type="cofactor">
    <cofactor evidence="11">
        <name>FAD</name>
        <dbReference type="ChEBI" id="CHEBI:57692"/>
    </cofactor>
    <text evidence="11">Binds 1 FAD per subunit.</text>
</comment>
<feature type="disulfide bond" description="Redox-active" evidence="12">
    <location>
        <begin position="61"/>
        <end position="66"/>
    </location>
</feature>
<keyword evidence="8 13" id="KW-0676">Redox-active center</keyword>
<dbReference type="InterPro" id="IPR023753">
    <property type="entry name" value="FAD/NAD-binding_dom"/>
</dbReference>
<dbReference type="Pfam" id="PF02852">
    <property type="entry name" value="Pyr_redox_dim"/>
    <property type="match status" value="1"/>
</dbReference>
<dbReference type="GO" id="GO:0005739">
    <property type="term" value="C:mitochondrion"/>
    <property type="evidence" value="ECO:0007669"/>
    <property type="project" value="TreeGrafter"/>
</dbReference>
<evidence type="ECO:0000256" key="6">
    <source>
        <dbReference type="ARBA" id="ARBA00023002"/>
    </source>
</evidence>
<comment type="subunit">
    <text evidence="2">Homodimer.</text>
</comment>
<reference evidence="17 18" key="1">
    <citation type="journal article" date="2024" name="Nat. Commun.">
        <title>Phylogenomics reveals the evolutionary origins of lichenization in chlorophyte algae.</title>
        <authorList>
            <person name="Puginier C."/>
            <person name="Libourel C."/>
            <person name="Otte J."/>
            <person name="Skaloud P."/>
            <person name="Haon M."/>
            <person name="Grisel S."/>
            <person name="Petersen M."/>
            <person name="Berrin J.G."/>
            <person name="Delaux P.M."/>
            <person name="Dal Grande F."/>
            <person name="Keller J."/>
        </authorList>
    </citation>
    <scope>NUCLEOTIDE SEQUENCE [LARGE SCALE GENOMIC DNA]</scope>
    <source>
        <strain evidence="17 18">SAG 2036</strain>
    </source>
</reference>
<dbReference type="PRINTS" id="PR00411">
    <property type="entry name" value="PNDRDTASEI"/>
</dbReference>